<sequence length="94" mass="10709">MHDSALLQIFWIKTGLYNFPFIITCLQDIDSYMKEGESPSFNELSERASLRREVAIGYVKNNKQVINPNPKTEPLALSMTDSLIVISEFEGEQP</sequence>
<protein>
    <submittedName>
        <fullName evidence="1">Uncharacterized protein</fullName>
    </submittedName>
</protein>
<evidence type="ECO:0000313" key="2">
    <source>
        <dbReference type="Proteomes" id="UP001443914"/>
    </source>
</evidence>
<evidence type="ECO:0000313" key="1">
    <source>
        <dbReference type="EMBL" id="KAK9735741.1"/>
    </source>
</evidence>
<reference evidence="1" key="1">
    <citation type="submission" date="2024-03" db="EMBL/GenBank/DDBJ databases">
        <title>WGS assembly of Saponaria officinalis var. Norfolk2.</title>
        <authorList>
            <person name="Jenkins J."/>
            <person name="Shu S."/>
            <person name="Grimwood J."/>
            <person name="Barry K."/>
            <person name="Goodstein D."/>
            <person name="Schmutz J."/>
            <person name="Leebens-Mack J."/>
            <person name="Osbourn A."/>
        </authorList>
    </citation>
    <scope>NUCLEOTIDE SEQUENCE [LARGE SCALE GENOMIC DNA]</scope>
    <source>
        <strain evidence="1">JIC</strain>
    </source>
</reference>
<dbReference type="GO" id="GO:0006811">
    <property type="term" value="P:monoatomic ion transport"/>
    <property type="evidence" value="ECO:0007669"/>
    <property type="project" value="InterPro"/>
</dbReference>
<keyword evidence="2" id="KW-1185">Reference proteome</keyword>
<comment type="caution">
    <text evidence="1">The sequence shown here is derived from an EMBL/GenBank/DDBJ whole genome shotgun (WGS) entry which is preliminary data.</text>
</comment>
<proteinExistence type="predicted"/>
<accession>A0AAW1LRE6</accession>
<name>A0AAW1LRE6_SAPOF</name>
<dbReference type="AlphaFoldDB" id="A0AAW1LRE6"/>
<dbReference type="InterPro" id="IPR044849">
    <property type="entry name" value="CASTOR/POLLUX/SYM8-like"/>
</dbReference>
<dbReference type="EMBL" id="JBDFQZ010000004">
    <property type="protein sequence ID" value="KAK9735741.1"/>
    <property type="molecule type" value="Genomic_DNA"/>
</dbReference>
<organism evidence="1 2">
    <name type="scientific">Saponaria officinalis</name>
    <name type="common">Common soapwort</name>
    <name type="synonym">Lychnis saponaria</name>
    <dbReference type="NCBI Taxonomy" id="3572"/>
    <lineage>
        <taxon>Eukaryota</taxon>
        <taxon>Viridiplantae</taxon>
        <taxon>Streptophyta</taxon>
        <taxon>Embryophyta</taxon>
        <taxon>Tracheophyta</taxon>
        <taxon>Spermatophyta</taxon>
        <taxon>Magnoliopsida</taxon>
        <taxon>eudicotyledons</taxon>
        <taxon>Gunneridae</taxon>
        <taxon>Pentapetalae</taxon>
        <taxon>Caryophyllales</taxon>
        <taxon>Caryophyllaceae</taxon>
        <taxon>Caryophylleae</taxon>
        <taxon>Saponaria</taxon>
    </lineage>
</organism>
<gene>
    <name evidence="1" type="ORF">RND81_04G224200</name>
</gene>
<dbReference type="Proteomes" id="UP001443914">
    <property type="component" value="Unassembled WGS sequence"/>
</dbReference>
<dbReference type="PANTHER" id="PTHR31563:SF13">
    <property type="entry name" value="ION CHANNEL POLLUX-LIKE 1-RELATED"/>
    <property type="match status" value="1"/>
</dbReference>
<dbReference type="PANTHER" id="PTHR31563">
    <property type="entry name" value="ION CHANNEL POLLUX-RELATED"/>
    <property type="match status" value="1"/>
</dbReference>